<keyword evidence="2" id="KW-1185">Reference proteome</keyword>
<accession>E9E8K3</accession>
<evidence type="ECO:0000313" key="1">
    <source>
        <dbReference type="EMBL" id="EFY87732.1"/>
    </source>
</evidence>
<dbReference type="EMBL" id="GL698522">
    <property type="protein sequence ID" value="EFY87732.1"/>
    <property type="molecule type" value="Genomic_DNA"/>
</dbReference>
<evidence type="ECO:0000313" key="2">
    <source>
        <dbReference type="Proteomes" id="UP000002499"/>
    </source>
</evidence>
<dbReference type="eggNOG" id="ENOG502QQMC">
    <property type="taxonomic scope" value="Eukaryota"/>
</dbReference>
<dbReference type="HOGENOM" id="CLU_010595_2_0_1"/>
<dbReference type="InterPro" id="IPR029063">
    <property type="entry name" value="SAM-dependent_MTases_sf"/>
</dbReference>
<dbReference type="OrthoDB" id="2013972at2759"/>
<keyword evidence="1" id="KW-0489">Methyltransferase</keyword>
<reference evidence="1 2" key="1">
    <citation type="journal article" date="2011" name="PLoS Genet.">
        <title>Genome sequencing and comparative transcriptomics of the model entomopathogenic fungi Metarhizium anisopliae and M. acridum.</title>
        <authorList>
            <person name="Gao Q."/>
            <person name="Jin K."/>
            <person name="Ying S.H."/>
            <person name="Zhang Y."/>
            <person name="Xiao G."/>
            <person name="Shang Y."/>
            <person name="Duan Z."/>
            <person name="Hu X."/>
            <person name="Xie X.Q."/>
            <person name="Zhou G."/>
            <person name="Peng G."/>
            <person name="Luo Z."/>
            <person name="Huang W."/>
            <person name="Wang B."/>
            <person name="Fang W."/>
            <person name="Wang S."/>
            <person name="Zhong Y."/>
            <person name="Ma L.J."/>
            <person name="St Leger R.J."/>
            <person name="Zhao G.P."/>
            <person name="Pei Y."/>
            <person name="Feng M.G."/>
            <person name="Xia Y."/>
            <person name="Wang C."/>
        </authorList>
    </citation>
    <scope>NUCLEOTIDE SEQUENCE [LARGE SCALE GENOMIC DNA]</scope>
    <source>
        <strain evidence="1 2">CQMa 102</strain>
    </source>
</reference>
<sequence>MSNDSVQPTPVLAVFPAYGRYYGLWRQEKYLFPIDAEETNRMDMFHQFFLVARHDALYLPNLPVTRSLRIMDLGTGTGIWANHVAESRTNPEPEIMAVDLHKIQAENHLLPGSGYLEHVEIDWVPRWDEGDGGEIPVRSALEEWSTLFFTALERLGRNARIDRAAIRKTIEDAGFTDFKEETIRGYMGPWMPDKNEQIAAKWLNLCFSRGVEAMSLMPMIKGLGMDMGEVSRLCERAVKETLQLRFHTYFNVCSLPV</sequence>
<dbReference type="GO" id="GO:0008168">
    <property type="term" value="F:methyltransferase activity"/>
    <property type="evidence" value="ECO:0007669"/>
    <property type="project" value="UniProtKB-KW"/>
</dbReference>
<proteinExistence type="predicted"/>
<protein>
    <submittedName>
        <fullName evidence="1">Methyltransferase LaeA</fullName>
    </submittedName>
</protein>
<name>E9E8K3_METAQ</name>
<dbReference type="GO" id="GO:0032259">
    <property type="term" value="P:methylation"/>
    <property type="evidence" value="ECO:0007669"/>
    <property type="project" value="UniProtKB-KW"/>
</dbReference>
<dbReference type="InParanoid" id="E9E8K3"/>
<gene>
    <name evidence="1" type="ORF">MAC_06218</name>
</gene>
<organism evidence="2">
    <name type="scientific">Metarhizium acridum (strain CQMa 102)</name>
    <dbReference type="NCBI Taxonomy" id="655827"/>
    <lineage>
        <taxon>Eukaryota</taxon>
        <taxon>Fungi</taxon>
        <taxon>Dikarya</taxon>
        <taxon>Ascomycota</taxon>
        <taxon>Pezizomycotina</taxon>
        <taxon>Sordariomycetes</taxon>
        <taxon>Hypocreomycetidae</taxon>
        <taxon>Hypocreales</taxon>
        <taxon>Clavicipitaceae</taxon>
        <taxon>Metarhizium</taxon>
    </lineage>
</organism>
<dbReference type="SUPFAM" id="SSF53335">
    <property type="entry name" value="S-adenosyl-L-methionine-dependent methyltransferases"/>
    <property type="match status" value="1"/>
</dbReference>
<dbReference type="Proteomes" id="UP000002499">
    <property type="component" value="Unassembled WGS sequence"/>
</dbReference>
<keyword evidence="1" id="KW-0808">Transferase</keyword>
<dbReference type="AlphaFoldDB" id="E9E8K3"/>
<dbReference type="OMA" id="CDFYAPF"/>